<organism evidence="1 2">
    <name type="scientific">Ureaplasma urealyticum</name>
    <name type="common">Ureaplasma urealyticum biotype 2</name>
    <dbReference type="NCBI Taxonomy" id="2130"/>
    <lineage>
        <taxon>Bacteria</taxon>
        <taxon>Bacillati</taxon>
        <taxon>Mycoplasmatota</taxon>
        <taxon>Mycoplasmoidales</taxon>
        <taxon>Mycoplasmoidaceae</taxon>
        <taxon>Ureaplasma</taxon>
    </lineage>
</organism>
<evidence type="ECO:0000313" key="2">
    <source>
        <dbReference type="Proteomes" id="UP000318231"/>
    </source>
</evidence>
<name>A0AAP9D7P1_UREUR</name>
<accession>A0AAP9D7P1</accession>
<evidence type="ECO:0008006" key="3">
    <source>
        <dbReference type="Google" id="ProtNLM"/>
    </source>
</evidence>
<protein>
    <recommendedName>
        <fullName evidence="3">Lipoprotein</fullName>
    </recommendedName>
</protein>
<proteinExistence type="predicted"/>
<dbReference type="AlphaFoldDB" id="A0AAP9D7P1"/>
<gene>
    <name evidence="1" type="ORF">FJM05_03120</name>
</gene>
<sequence>MNKKIIKISLPIFVGLLSIPLIISCTKTTKSTTLNFIEDYQFNSSKKQFIFKIKNEFFDDKAININQIYKTKGPNTSRHYLNNIDLAYLYNFKTKITTTHYSSINKIDHVDTKIQSPDDMHRKIKIRIIQPNSNKTFFIDGKLYKSAVVFSWNDFEKNQNYILKNIVVNGVDSKDFNFKFSTNTLPSFVYDQSKVFTNNQYSDTFVDELLNYLQKTKAKAFDFNFIKQSKNKKFFPLLINWLLYENLTTPISLNASECQQDFWNAFSMLKNFQNFNAINLKNDEWKDFLKQEFDNQASVDVLTFPFYNANKNMNFNEFLKAYKKLIKNQMKIQKIVPGNEKIRTHFDYYFNFSKLSPYFYRQNYANNFLLLQKKLMQLNPKEQQAIFNALIAPDAKDDYSFNKYFAQIPTKYKDSVNQYLMKFNFDSLNQDKDIIKQIYLGNQYLLEEINNEDPWLLVDDIQYLMNLNDKQLKANKHYFKLVQMIWNGVDMLDYLKGYSRKKNDKTYRININNLKHELAIKNLNHVIIQDLITKNPQDDSLKSSLVSIQKQIDDLKQKIDSLLENFKKDLLDYDLNLDLIQWDSFKQRVIDNQLFTKESINKLARIFNK</sequence>
<reference evidence="1 2" key="1">
    <citation type="submission" date="2019-07" db="EMBL/GenBank/DDBJ databases">
        <title>Comparative genomics of three clinical Ureaplasma species: analysis of their core genomes and virulence factors.</title>
        <authorList>
            <person name="Yang T."/>
            <person name="Zhang Y."/>
            <person name="Li X."/>
            <person name="Kong Y."/>
            <person name="Yu H."/>
            <person name="Ruan Z."/>
            <person name="Xie X."/>
            <person name="Zhang J."/>
        </authorList>
    </citation>
    <scope>NUCLEOTIDE SEQUENCE [LARGE SCALE GENOMIC DNA]</scope>
    <source>
        <strain evidence="1 2">132</strain>
    </source>
</reference>
<evidence type="ECO:0000313" key="1">
    <source>
        <dbReference type="EMBL" id="QDI65144.1"/>
    </source>
</evidence>
<dbReference type="Proteomes" id="UP000318231">
    <property type="component" value="Chromosome"/>
</dbReference>
<dbReference type="PROSITE" id="PS51257">
    <property type="entry name" value="PROKAR_LIPOPROTEIN"/>
    <property type="match status" value="1"/>
</dbReference>
<dbReference type="RefSeq" id="WP_141926414.1">
    <property type="nucleotide sequence ID" value="NZ_CP041200.1"/>
</dbReference>
<dbReference type="EMBL" id="CP041200">
    <property type="protein sequence ID" value="QDI65144.1"/>
    <property type="molecule type" value="Genomic_DNA"/>
</dbReference>